<protein>
    <recommendedName>
        <fullName evidence="4">Cadmium resistance transporter (Or sequestration) family protein</fullName>
    </recommendedName>
</protein>
<proteinExistence type="predicted"/>
<organism evidence="2 3">
    <name type="scientific">Parasedimentitalea maritima</name>
    <dbReference type="NCBI Taxonomy" id="2578117"/>
    <lineage>
        <taxon>Bacteria</taxon>
        <taxon>Pseudomonadati</taxon>
        <taxon>Pseudomonadota</taxon>
        <taxon>Alphaproteobacteria</taxon>
        <taxon>Rhodobacterales</taxon>
        <taxon>Paracoccaceae</taxon>
        <taxon>Parasedimentitalea</taxon>
    </lineage>
</organism>
<dbReference type="Proteomes" id="UP000441586">
    <property type="component" value="Unassembled WGS sequence"/>
</dbReference>
<gene>
    <name evidence="2" type="ORF">GP644_15290</name>
</gene>
<feature type="transmembrane region" description="Helical" evidence="1">
    <location>
        <begin position="42"/>
        <end position="61"/>
    </location>
</feature>
<sequence>MWDEVAFAASAALAQIVTNLDNLAVLLVLLVTMGPMRPLTGYALSQGIMLGAAMMLAFGTDQAAPEWTGYLGTVPILLGVHGLWHQWRRSETTAQPRLSTRAGILGVTALFLALSLDSFAVMAPLLADSAPGYRLWALAGASSAVAVLCAGAVLVSDATAFSGPWAVRLERLGPVVMILIGAYVLINSGTDLV</sequence>
<keyword evidence="1" id="KW-0812">Transmembrane</keyword>
<feature type="transmembrane region" description="Helical" evidence="1">
    <location>
        <begin position="67"/>
        <end position="84"/>
    </location>
</feature>
<feature type="transmembrane region" description="Helical" evidence="1">
    <location>
        <begin position="6"/>
        <end position="30"/>
    </location>
</feature>
<dbReference type="EMBL" id="WSFO01000009">
    <property type="protein sequence ID" value="KAE9628542.1"/>
    <property type="molecule type" value="Genomic_DNA"/>
</dbReference>
<reference evidence="2 3" key="1">
    <citation type="submission" date="2019-12" db="EMBL/GenBank/DDBJ databases">
        <authorList>
            <person name="Zhang Y.-J."/>
        </authorList>
    </citation>
    <scope>NUCLEOTIDE SEQUENCE [LARGE SCALE GENOMIC DNA]</scope>
    <source>
        <strain evidence="2 3">H18S-6</strain>
    </source>
</reference>
<evidence type="ECO:0000256" key="1">
    <source>
        <dbReference type="SAM" id="Phobius"/>
    </source>
</evidence>
<evidence type="ECO:0008006" key="4">
    <source>
        <dbReference type="Google" id="ProtNLM"/>
    </source>
</evidence>
<keyword evidence="1" id="KW-0472">Membrane</keyword>
<feature type="transmembrane region" description="Helical" evidence="1">
    <location>
        <begin position="104"/>
        <end position="127"/>
    </location>
</feature>
<dbReference type="RefSeq" id="WP_158980272.1">
    <property type="nucleotide sequence ID" value="NZ_WSFO01000009.1"/>
</dbReference>
<comment type="caution">
    <text evidence="2">The sequence shown here is derived from an EMBL/GenBank/DDBJ whole genome shotgun (WGS) entry which is preliminary data.</text>
</comment>
<feature type="transmembrane region" description="Helical" evidence="1">
    <location>
        <begin position="167"/>
        <end position="186"/>
    </location>
</feature>
<feature type="transmembrane region" description="Helical" evidence="1">
    <location>
        <begin position="133"/>
        <end position="155"/>
    </location>
</feature>
<dbReference type="AlphaFoldDB" id="A0A6A4RG65"/>
<accession>A0A6A4RG65</accession>
<evidence type="ECO:0000313" key="2">
    <source>
        <dbReference type="EMBL" id="KAE9628542.1"/>
    </source>
</evidence>
<name>A0A6A4RG65_9RHOB</name>
<keyword evidence="1" id="KW-1133">Transmembrane helix</keyword>
<evidence type="ECO:0000313" key="3">
    <source>
        <dbReference type="Proteomes" id="UP000441586"/>
    </source>
</evidence>